<dbReference type="Proteomes" id="UP001159363">
    <property type="component" value="Chromosome 4"/>
</dbReference>
<reference evidence="2 3" key="1">
    <citation type="submission" date="2023-02" db="EMBL/GenBank/DDBJ databases">
        <title>LHISI_Scaffold_Assembly.</title>
        <authorList>
            <person name="Stuart O.P."/>
            <person name="Cleave R."/>
            <person name="Magrath M.J.L."/>
            <person name="Mikheyev A.S."/>
        </authorList>
    </citation>
    <scope>NUCLEOTIDE SEQUENCE [LARGE SCALE GENOMIC DNA]</scope>
    <source>
        <strain evidence="2">Daus_M_001</strain>
        <tissue evidence="2">Leg muscle</tissue>
    </source>
</reference>
<evidence type="ECO:0000313" key="2">
    <source>
        <dbReference type="EMBL" id="KAJ8884135.1"/>
    </source>
</evidence>
<proteinExistence type="predicted"/>
<sequence length="189" mass="22497">MELVKIGKRRHGMYNNPSESRRQTTLQYIVPTSSGVRQLFQVDGFRQYKVKKWVVSHIVMKGGRIHRTMPLRHKYFEDDRSLVRQHINSFPREDGHMSSREFLSSDLNLNHLYRALKELYPNSHITQEYYREVFLKEFPNVYFCRLRTDTCQVCVSLSIQIKADSPDRQTISTKLKTHQKKSQKTQAFE</sequence>
<keyword evidence="3" id="KW-1185">Reference proteome</keyword>
<dbReference type="EMBL" id="JARBHB010000005">
    <property type="protein sequence ID" value="KAJ8884135.1"/>
    <property type="molecule type" value="Genomic_DNA"/>
</dbReference>
<evidence type="ECO:0000256" key="1">
    <source>
        <dbReference type="SAM" id="MobiDB-lite"/>
    </source>
</evidence>
<name>A0ABQ9HIN6_9NEOP</name>
<evidence type="ECO:0000313" key="3">
    <source>
        <dbReference type="Proteomes" id="UP001159363"/>
    </source>
</evidence>
<accession>A0ABQ9HIN6</accession>
<protein>
    <submittedName>
        <fullName evidence="2">Uncharacterized protein</fullName>
    </submittedName>
</protein>
<feature type="region of interest" description="Disordered" evidence="1">
    <location>
        <begin position="168"/>
        <end position="189"/>
    </location>
</feature>
<comment type="caution">
    <text evidence="2">The sequence shown here is derived from an EMBL/GenBank/DDBJ whole genome shotgun (WGS) entry which is preliminary data.</text>
</comment>
<organism evidence="2 3">
    <name type="scientific">Dryococelus australis</name>
    <dbReference type="NCBI Taxonomy" id="614101"/>
    <lineage>
        <taxon>Eukaryota</taxon>
        <taxon>Metazoa</taxon>
        <taxon>Ecdysozoa</taxon>
        <taxon>Arthropoda</taxon>
        <taxon>Hexapoda</taxon>
        <taxon>Insecta</taxon>
        <taxon>Pterygota</taxon>
        <taxon>Neoptera</taxon>
        <taxon>Polyneoptera</taxon>
        <taxon>Phasmatodea</taxon>
        <taxon>Verophasmatodea</taxon>
        <taxon>Anareolatae</taxon>
        <taxon>Phasmatidae</taxon>
        <taxon>Eurycanthinae</taxon>
        <taxon>Dryococelus</taxon>
    </lineage>
</organism>
<gene>
    <name evidence="2" type="ORF">PR048_015992</name>
</gene>